<gene>
    <name evidence="1" type="ORF">IQ276_13735</name>
</gene>
<dbReference type="InterPro" id="IPR016032">
    <property type="entry name" value="Sig_transdc_resp-reg_C-effctor"/>
</dbReference>
<dbReference type="InterPro" id="IPR036388">
    <property type="entry name" value="WH-like_DNA-bd_sf"/>
</dbReference>
<keyword evidence="2" id="KW-1185">Reference proteome</keyword>
<dbReference type="Gene3D" id="1.10.10.10">
    <property type="entry name" value="Winged helix-like DNA-binding domain superfamily/Winged helix DNA-binding domain"/>
    <property type="match status" value="1"/>
</dbReference>
<reference evidence="1" key="1">
    <citation type="submission" date="2020-10" db="EMBL/GenBank/DDBJ databases">
        <authorList>
            <person name="Castelo-Branco R."/>
            <person name="Eusebio N."/>
            <person name="Adriana R."/>
            <person name="Vieira A."/>
            <person name="Brugerolle De Fraissinette N."/>
            <person name="Rezende De Castro R."/>
            <person name="Schneider M.P."/>
            <person name="Vasconcelos V."/>
            <person name="Leao P.N."/>
        </authorList>
    </citation>
    <scope>NUCLEOTIDE SEQUENCE</scope>
    <source>
        <strain evidence="1">LEGE 12446</strain>
    </source>
</reference>
<organism evidence="1 2">
    <name type="scientific">Desmonostoc muscorum LEGE 12446</name>
    <dbReference type="NCBI Taxonomy" id="1828758"/>
    <lineage>
        <taxon>Bacteria</taxon>
        <taxon>Bacillati</taxon>
        <taxon>Cyanobacteriota</taxon>
        <taxon>Cyanophyceae</taxon>
        <taxon>Nostocales</taxon>
        <taxon>Nostocaceae</taxon>
        <taxon>Desmonostoc</taxon>
    </lineage>
</organism>
<dbReference type="AlphaFoldDB" id="A0A8J6ZL80"/>
<evidence type="ECO:0000313" key="2">
    <source>
        <dbReference type="Proteomes" id="UP000622533"/>
    </source>
</evidence>
<evidence type="ECO:0000313" key="1">
    <source>
        <dbReference type="EMBL" id="MBE9023450.1"/>
    </source>
</evidence>
<dbReference type="Gene3D" id="3.40.50.300">
    <property type="entry name" value="P-loop containing nucleotide triphosphate hydrolases"/>
    <property type="match status" value="1"/>
</dbReference>
<dbReference type="RefSeq" id="WP_193917092.1">
    <property type="nucleotide sequence ID" value="NZ_JADEXS020000001.1"/>
</dbReference>
<accession>A0A8J6ZL80</accession>
<dbReference type="GO" id="GO:0003677">
    <property type="term" value="F:DNA binding"/>
    <property type="evidence" value="ECO:0007669"/>
    <property type="project" value="InterPro"/>
</dbReference>
<dbReference type="InterPro" id="IPR027417">
    <property type="entry name" value="P-loop_NTPase"/>
</dbReference>
<dbReference type="EMBL" id="JADEXS010000161">
    <property type="protein sequence ID" value="MBE9023450.1"/>
    <property type="molecule type" value="Genomic_DNA"/>
</dbReference>
<proteinExistence type="predicted"/>
<protein>
    <submittedName>
        <fullName evidence="1">Uncharacterized protein</fullName>
    </submittedName>
</protein>
<dbReference type="SUPFAM" id="SSF52540">
    <property type="entry name" value="P-loop containing nucleoside triphosphate hydrolases"/>
    <property type="match status" value="1"/>
</dbReference>
<dbReference type="Proteomes" id="UP000622533">
    <property type="component" value="Unassembled WGS sequence"/>
</dbReference>
<dbReference type="SUPFAM" id="SSF46894">
    <property type="entry name" value="C-terminal effector domain of the bipartite response regulators"/>
    <property type="match status" value="1"/>
</dbReference>
<name>A0A8J6ZL80_DESMC</name>
<sequence length="653" mass="76342">MNQQHFNAIFNRLTERRREVLLKLLANEKDEAIANFLHIQKSTVRKHREKICKLFGLNNEFPDERRSKLPELIALFAKYKPELLNQNTSELPQKENFSEHKTISENPDFLGREEAIADLDKLVNEGAKVILIQAEGGVGKTKLAKKWFERRGLKILELKFPKMLEQLKSELQTQKIGFLINNLESYLISGEFIEPHQSDYVEILKALADSSVKSITLITSREPLYDDRLKSEDIKFYHLEGLKVDAWKDFFKIHNINIDIDAISEINQAYGGNAEAMSLMCADIKDVEFKGNLSAYWQKYKNDLLLNAKLENLVKRQFDKIKRDNAQAYKLLCRLGCYRYQYISLISEEGIFCLLWDEQNERDKRRFIRDLKNRALVKFSSEGYYSHEVIRQEAIERLKLTDDWKKSHAEAGIFLSTLISNNCQTIIPKIAFTEVNNTQEQIYLNIENAETAVKQNLSKQETIALEVVYHVMEFYGVGCFEELRQEPKVLDNPFFKAIENMVFEYVDYYSNLGLVIYKFALNIQVLGIIDESEGNFIASTKEFEYYQRSLKVSQCFFQTALLIATRVKEDKLMISLLRYLAESQDFTGTFLHQITKNNQSKEIFDEIKLNLEKVVQIFPNLSFEQKIEEVKQAIHSLRINEKYYTRFVAIFLT</sequence>
<dbReference type="GO" id="GO:0006355">
    <property type="term" value="P:regulation of DNA-templated transcription"/>
    <property type="evidence" value="ECO:0007669"/>
    <property type="project" value="InterPro"/>
</dbReference>
<comment type="caution">
    <text evidence="1">The sequence shown here is derived from an EMBL/GenBank/DDBJ whole genome shotgun (WGS) entry which is preliminary data.</text>
</comment>